<dbReference type="RefSeq" id="WP_070152911.1">
    <property type="nucleotide sequence ID" value="NZ_MKQS01000003.1"/>
</dbReference>
<dbReference type="InterPro" id="IPR007497">
    <property type="entry name" value="SIMPL/DUF541"/>
</dbReference>
<dbReference type="PANTHER" id="PTHR34387:SF2">
    <property type="entry name" value="SLR1258 PROTEIN"/>
    <property type="match status" value="1"/>
</dbReference>
<proteinExistence type="predicted"/>
<dbReference type="InterPro" id="IPR052022">
    <property type="entry name" value="26kDa_periplasmic_antigen"/>
</dbReference>
<accession>A0A1E8E3Z0</accession>
<evidence type="ECO:0008006" key="3">
    <source>
        <dbReference type="Google" id="ProtNLM"/>
    </source>
</evidence>
<reference evidence="1 2" key="1">
    <citation type="submission" date="2016-10" db="EMBL/GenBank/DDBJ databases">
        <title>Genome of airborne Acinetobacter sp. 5-2Ac02 in the hospital environment: Species near to Acinetobacter towneri.</title>
        <authorList>
            <person name="Barbosa B."/>
            <person name="Fernandez-Garcia L."/>
            <person name="Gato E."/>
            <person name="Leao R."/>
            <person name="Albano R."/>
            <person name="Fernandez B."/>
            <person name="Fernandez-Cuenca F."/>
            <person name="Marques E."/>
            <person name="Tomas M."/>
        </authorList>
    </citation>
    <scope>NUCLEOTIDE SEQUENCE [LARGE SCALE GENOMIC DNA]</scope>
    <source>
        <strain evidence="1 2">5-2Ac02</strain>
    </source>
</reference>
<dbReference type="Gene3D" id="3.30.70.2970">
    <property type="entry name" value="Protein of unknown function (DUF541), domain 2"/>
    <property type="match status" value="1"/>
</dbReference>
<evidence type="ECO:0000313" key="1">
    <source>
        <dbReference type="EMBL" id="OFE44382.1"/>
    </source>
</evidence>
<dbReference type="eggNOG" id="COG2859">
    <property type="taxonomic scope" value="Bacteria"/>
</dbReference>
<protein>
    <recommendedName>
        <fullName evidence="3">SIMPL domain-containing protein</fullName>
    </recommendedName>
</protein>
<dbReference type="GO" id="GO:0006974">
    <property type="term" value="P:DNA damage response"/>
    <property type="evidence" value="ECO:0007669"/>
    <property type="project" value="TreeGrafter"/>
</dbReference>
<comment type="caution">
    <text evidence="1">The sequence shown here is derived from an EMBL/GenBank/DDBJ whole genome shotgun (WGS) entry which is preliminary data.</text>
</comment>
<name>A0A1E8E3Z0_9GAMM</name>
<dbReference type="EMBL" id="MKQS01000003">
    <property type="protein sequence ID" value="OFE44382.1"/>
    <property type="molecule type" value="Genomic_DNA"/>
</dbReference>
<dbReference type="PANTHER" id="PTHR34387">
    <property type="entry name" value="SLR1258 PROTEIN"/>
    <property type="match status" value="1"/>
</dbReference>
<dbReference type="AlphaFoldDB" id="A0A1E8E3Z0"/>
<dbReference type="Proteomes" id="UP000186931">
    <property type="component" value="Unassembled WGS sequence"/>
</dbReference>
<dbReference type="PIRSF" id="PIRSF029033">
    <property type="entry name" value="UCP029033"/>
    <property type="match status" value="1"/>
</dbReference>
<organism evidence="1 2">
    <name type="scientific">Acinetobacter towneri</name>
    <dbReference type="NCBI Taxonomy" id="202956"/>
    <lineage>
        <taxon>Bacteria</taxon>
        <taxon>Pseudomonadati</taxon>
        <taxon>Pseudomonadota</taxon>
        <taxon>Gammaproteobacteria</taxon>
        <taxon>Moraxellales</taxon>
        <taxon>Moraxellaceae</taxon>
        <taxon>Acinetobacter</taxon>
    </lineage>
</organism>
<gene>
    <name evidence="1" type="ORF">BJN41_07530</name>
</gene>
<dbReference type="STRING" id="202956.BJN41_07530"/>
<dbReference type="InterPro" id="IPR016907">
    <property type="entry name" value="UCP029033"/>
</dbReference>
<dbReference type="Pfam" id="PF04402">
    <property type="entry name" value="SIMPL"/>
    <property type="match status" value="1"/>
</dbReference>
<evidence type="ECO:0000313" key="2">
    <source>
        <dbReference type="Proteomes" id="UP000186931"/>
    </source>
</evidence>
<sequence>MNQFKPALILGGLICLGMVLAGWILGNSALTIKQYERVVSVKGLSEREVKANVAVWPIRFSTASQDLAALYDTMQSQTSQIQNFLKNEGFSPEEMTIAAPVITDKYAQQYGGDGNVALRYTAHQTITVYTKNIDKVRSAQSRLVDLGKNGIAFGGEDYGQRTEYLYTQLNDIKPAMIEQATQNARSVAEKFAADSDSRLGKIKSANQGVFSLEDRDSNTPYLKKVRVVSTVEYYLAD</sequence>